<gene>
    <name evidence="8" type="ORF">F6I34_08975</name>
</gene>
<evidence type="ECO:0000256" key="6">
    <source>
        <dbReference type="ARBA" id="ARBA00023136"/>
    </source>
</evidence>
<evidence type="ECO:0000313" key="8">
    <source>
        <dbReference type="EMBL" id="KAA9238116.1"/>
    </source>
</evidence>
<keyword evidence="6 7" id="KW-0472">Membrane</keyword>
<accession>A0A329PBP0</accession>
<dbReference type="Gene3D" id="1.10.3720.10">
    <property type="entry name" value="MetI-like"/>
    <property type="match status" value="1"/>
</dbReference>
<dbReference type="PANTHER" id="PTHR43744">
    <property type="entry name" value="ABC TRANSPORTER PERMEASE PROTEIN MG189-RELATED-RELATED"/>
    <property type="match status" value="1"/>
</dbReference>
<dbReference type="InterPro" id="IPR000515">
    <property type="entry name" value="MetI-like"/>
</dbReference>
<dbReference type="SUPFAM" id="SSF161098">
    <property type="entry name" value="MetI-like"/>
    <property type="match status" value="1"/>
</dbReference>
<dbReference type="CDD" id="cd06261">
    <property type="entry name" value="TM_PBP2"/>
    <property type="match status" value="1"/>
</dbReference>
<organism evidence="8 9">
    <name type="scientific">Aerococcus tenax</name>
    <dbReference type="NCBI Taxonomy" id="3078812"/>
    <lineage>
        <taxon>Bacteria</taxon>
        <taxon>Bacillati</taxon>
        <taxon>Bacillota</taxon>
        <taxon>Bacilli</taxon>
        <taxon>Lactobacillales</taxon>
        <taxon>Aerococcaceae</taxon>
        <taxon>Aerococcus</taxon>
    </lineage>
</organism>
<comment type="caution">
    <text evidence="8">The sequence shown here is derived from an EMBL/GenBank/DDBJ whole genome shotgun (WGS) entry which is preliminary data.</text>
</comment>
<dbReference type="PROSITE" id="PS50928">
    <property type="entry name" value="ABC_TM1"/>
    <property type="match status" value="1"/>
</dbReference>
<comment type="subcellular location">
    <subcellularLocation>
        <location evidence="1 7">Cell membrane</location>
        <topology evidence="1 7">Multi-pass membrane protein</topology>
    </subcellularLocation>
</comment>
<reference evidence="9" key="1">
    <citation type="submission" date="2019-09" db="EMBL/GenBank/DDBJ databases">
        <title>Draft genome sequence assemblies of isolates from the urinary tract.</title>
        <authorList>
            <person name="Mores C.R."/>
            <person name="Putonti C."/>
            <person name="Wolfe A.J."/>
        </authorList>
    </citation>
    <scope>NUCLEOTIDE SEQUENCE [LARGE SCALE GENOMIC DNA]</scope>
    <source>
        <strain evidence="9">UMB8614</strain>
    </source>
</reference>
<feature type="transmembrane region" description="Helical" evidence="7">
    <location>
        <begin position="242"/>
        <end position="263"/>
    </location>
</feature>
<dbReference type="InterPro" id="IPR035906">
    <property type="entry name" value="MetI-like_sf"/>
</dbReference>
<dbReference type="RefSeq" id="WP_111822004.1">
    <property type="nucleotide sequence ID" value="NZ_CAJHLU010000010.1"/>
</dbReference>
<keyword evidence="2 7" id="KW-0813">Transport</keyword>
<sequence length="277" mass="31609">MQTRGKWSASNVIWTIIFILIVIIWLMPILFALGTSLRRLPDVYDNVLAFIPLQPVFDNYIKLMDRLPLLRIVMNTFTIATTVTVAKLVISFLAAYAFVYFDFRAKKSSYFLFISSIFIPFTVTMIPNYLMINRMGLGDNIFGVVFPLVADATGILLMNQAMRNIPYSLIEVAKLDNISDWRIMKDIILPLIRPQLTSTGIWFFINSWNEFVWPSLFLKTEENFTLPLALQLFMSAEGGTDFTVAMAISVITMSIPLLLYLVFQKYIIGTFTSAGIK</sequence>
<comment type="similarity">
    <text evidence="7">Belongs to the binding-protein-dependent transport system permease family.</text>
</comment>
<dbReference type="GO" id="GO:0005886">
    <property type="term" value="C:plasma membrane"/>
    <property type="evidence" value="ECO:0007669"/>
    <property type="project" value="UniProtKB-SubCell"/>
</dbReference>
<protein>
    <submittedName>
        <fullName evidence="8">Carbohydrate ABC transporter permease</fullName>
    </submittedName>
</protein>
<keyword evidence="4 7" id="KW-0812">Transmembrane</keyword>
<dbReference type="PANTHER" id="PTHR43744:SF8">
    <property type="entry name" value="SN-GLYCEROL-3-PHOSPHATE TRANSPORT SYSTEM PERMEASE PROTEIN UGPE"/>
    <property type="match status" value="1"/>
</dbReference>
<evidence type="ECO:0000256" key="3">
    <source>
        <dbReference type="ARBA" id="ARBA00022475"/>
    </source>
</evidence>
<feature type="transmembrane region" description="Helical" evidence="7">
    <location>
        <begin position="72"/>
        <end position="98"/>
    </location>
</feature>
<evidence type="ECO:0000256" key="2">
    <source>
        <dbReference type="ARBA" id="ARBA00022448"/>
    </source>
</evidence>
<keyword evidence="3" id="KW-1003">Cell membrane</keyword>
<evidence type="ECO:0000256" key="7">
    <source>
        <dbReference type="RuleBase" id="RU363032"/>
    </source>
</evidence>
<dbReference type="AlphaFoldDB" id="A0A329PBP0"/>
<dbReference type="GO" id="GO:0055085">
    <property type="term" value="P:transmembrane transport"/>
    <property type="evidence" value="ECO:0007669"/>
    <property type="project" value="InterPro"/>
</dbReference>
<name>A0A329PBP0_9LACT</name>
<dbReference type="Pfam" id="PF00528">
    <property type="entry name" value="BPD_transp_1"/>
    <property type="match status" value="1"/>
</dbReference>
<feature type="transmembrane region" description="Helical" evidence="7">
    <location>
        <begin position="110"/>
        <end position="129"/>
    </location>
</feature>
<dbReference type="EMBL" id="VYVN01000030">
    <property type="protein sequence ID" value="KAA9238116.1"/>
    <property type="molecule type" value="Genomic_DNA"/>
</dbReference>
<evidence type="ECO:0000256" key="4">
    <source>
        <dbReference type="ARBA" id="ARBA00022692"/>
    </source>
</evidence>
<proteinExistence type="inferred from homology"/>
<feature type="transmembrane region" description="Helical" evidence="7">
    <location>
        <begin position="12"/>
        <end position="33"/>
    </location>
</feature>
<keyword evidence="5 7" id="KW-1133">Transmembrane helix</keyword>
<evidence type="ECO:0000256" key="5">
    <source>
        <dbReference type="ARBA" id="ARBA00022989"/>
    </source>
</evidence>
<dbReference type="Proteomes" id="UP000326476">
    <property type="component" value="Unassembled WGS sequence"/>
</dbReference>
<evidence type="ECO:0000256" key="1">
    <source>
        <dbReference type="ARBA" id="ARBA00004651"/>
    </source>
</evidence>
<keyword evidence="9" id="KW-1185">Reference proteome</keyword>
<evidence type="ECO:0000313" key="9">
    <source>
        <dbReference type="Proteomes" id="UP000326476"/>
    </source>
</evidence>